<protein>
    <submittedName>
        <fullName evidence="2">Formyl transferase</fullName>
    </submittedName>
</protein>
<dbReference type="CDD" id="cd06558">
    <property type="entry name" value="crotonase-like"/>
    <property type="match status" value="1"/>
</dbReference>
<dbReference type="PANTHER" id="PTHR43388">
    <property type="entry name" value="HYDROGENASE MATURATION FACTOR HOXX"/>
    <property type="match status" value="1"/>
</dbReference>
<dbReference type="Pfam" id="PF02911">
    <property type="entry name" value="Formyl_trans_C"/>
    <property type="match status" value="1"/>
</dbReference>
<keyword evidence="2" id="KW-0808">Transferase</keyword>
<dbReference type="InterPro" id="IPR011034">
    <property type="entry name" value="Formyl_transferase-like_C_sf"/>
</dbReference>
<dbReference type="EMBL" id="SMKO01000326">
    <property type="protein sequence ID" value="TDC84919.1"/>
    <property type="molecule type" value="Genomic_DNA"/>
</dbReference>
<gene>
    <name evidence="2" type="ORF">E1292_49110</name>
</gene>
<evidence type="ECO:0000313" key="3">
    <source>
        <dbReference type="Proteomes" id="UP000295258"/>
    </source>
</evidence>
<dbReference type="Gene3D" id="3.90.226.10">
    <property type="entry name" value="2-enoyl-CoA Hydratase, Chain A, domain 1"/>
    <property type="match status" value="1"/>
</dbReference>
<proteinExistence type="predicted"/>
<keyword evidence="3" id="KW-1185">Reference proteome</keyword>
<accession>A0A4R4UDZ5</accession>
<dbReference type="SUPFAM" id="SSF50486">
    <property type="entry name" value="FMT C-terminal domain-like"/>
    <property type="match status" value="1"/>
</dbReference>
<name>A0A4R4UDZ5_9ACTN</name>
<dbReference type="RefSeq" id="WP_246091007.1">
    <property type="nucleotide sequence ID" value="NZ_SMKO01000326.1"/>
</dbReference>
<dbReference type="PANTHER" id="PTHR43388:SF1">
    <property type="entry name" value="HYDROGENASE MATURATION FACTOR HOXX"/>
    <property type="match status" value="1"/>
</dbReference>
<reference evidence="2 3" key="1">
    <citation type="submission" date="2019-03" db="EMBL/GenBank/DDBJ databases">
        <title>Draft genome sequences of novel Actinobacteria.</title>
        <authorList>
            <person name="Sahin N."/>
            <person name="Ay H."/>
            <person name="Saygin H."/>
        </authorList>
    </citation>
    <scope>NUCLEOTIDE SEQUENCE [LARGE SCALE GENOMIC DNA]</scope>
    <source>
        <strain evidence="2 3">KC310</strain>
    </source>
</reference>
<dbReference type="Pfam" id="PF00378">
    <property type="entry name" value="ECH_1"/>
    <property type="match status" value="1"/>
</dbReference>
<feature type="domain" description="Formyl transferase C-terminal" evidence="1">
    <location>
        <begin position="6"/>
        <end position="57"/>
    </location>
</feature>
<dbReference type="InterPro" id="IPR029045">
    <property type="entry name" value="ClpP/crotonase-like_dom_sf"/>
</dbReference>
<dbReference type="SUPFAM" id="SSF52096">
    <property type="entry name" value="ClpP/crotonase"/>
    <property type="match status" value="1"/>
</dbReference>
<dbReference type="AlphaFoldDB" id="A0A4R4UDZ5"/>
<evidence type="ECO:0000313" key="2">
    <source>
        <dbReference type="EMBL" id="TDC84919.1"/>
    </source>
</evidence>
<comment type="caution">
    <text evidence="2">The sequence shown here is derived from an EMBL/GenBank/DDBJ whole genome shotgun (WGS) entry which is preliminary data.</text>
</comment>
<sequence>AQLCDLPVRVFDVYRGPELPGGVPGEVVARREGAVLVRTGDGSVWVGHLRLEREGAVKLPAAMALGELVASAPERSGYSEITYDRSDGVGVVSFDFYNGAMSTEQCRRLAAALRYAAAQDTRVLVVRGGEVFSNGIHLNVIEAARHPELESWMNINAINAVCREVIGCTGQLVVTSMGGNAGAGGVMMGLGADRVIVREGVVLNPHYRTMGLFGSEFWTYVLPRRVGAEQALRLTQEALPIGAVEAVELGLADKMLAGSRLDFERRVLEYAERLAVDPGYDRLLAGRRAAREADERRKPLDAFRAEELAEMSRDMFDDQNGFRAARRAFVHKLKAEATPEHLAVHRGLSGASSVLGAEASHM</sequence>
<evidence type="ECO:0000259" key="1">
    <source>
        <dbReference type="Pfam" id="PF02911"/>
    </source>
</evidence>
<dbReference type="InterPro" id="IPR005793">
    <property type="entry name" value="Formyl_trans_C"/>
</dbReference>
<organism evidence="2 3">
    <name type="scientific">Nonomuraea deserti</name>
    <dbReference type="NCBI Taxonomy" id="1848322"/>
    <lineage>
        <taxon>Bacteria</taxon>
        <taxon>Bacillati</taxon>
        <taxon>Actinomycetota</taxon>
        <taxon>Actinomycetes</taxon>
        <taxon>Streptosporangiales</taxon>
        <taxon>Streptosporangiaceae</taxon>
        <taxon>Nonomuraea</taxon>
    </lineage>
</organism>
<dbReference type="InterPro" id="IPR001753">
    <property type="entry name" value="Enoyl-CoA_hydra/iso"/>
</dbReference>
<feature type="non-terminal residue" evidence="2">
    <location>
        <position position="1"/>
    </location>
</feature>
<dbReference type="GO" id="GO:0016740">
    <property type="term" value="F:transferase activity"/>
    <property type="evidence" value="ECO:0007669"/>
    <property type="project" value="UniProtKB-KW"/>
</dbReference>
<dbReference type="Proteomes" id="UP000295258">
    <property type="component" value="Unassembled WGS sequence"/>
</dbReference>
<dbReference type="InterPro" id="IPR047180">
    <property type="entry name" value="HoxX-like"/>
</dbReference>